<dbReference type="PANTHER" id="PTHR41349">
    <property type="match status" value="1"/>
</dbReference>
<dbReference type="AlphaFoldDB" id="A0AAV5WSD6"/>
<feature type="domain" description="Endonuclease/exonuclease/phosphatase" evidence="1">
    <location>
        <begin position="7"/>
        <end position="104"/>
    </location>
</feature>
<dbReference type="PANTHER" id="PTHR41349:SF1">
    <property type="entry name" value="PROTEIN CBG08683"/>
    <property type="match status" value="1"/>
</dbReference>
<evidence type="ECO:0000313" key="2">
    <source>
        <dbReference type="EMBL" id="GMT33977.1"/>
    </source>
</evidence>
<dbReference type="InterPro" id="IPR036691">
    <property type="entry name" value="Endo/exonu/phosph_ase_sf"/>
</dbReference>
<keyword evidence="3" id="KW-1185">Reference proteome</keyword>
<proteinExistence type="predicted"/>
<dbReference type="EMBL" id="BTSY01000006">
    <property type="protein sequence ID" value="GMT33977.1"/>
    <property type="molecule type" value="Genomic_DNA"/>
</dbReference>
<comment type="caution">
    <text evidence="2">The sequence shown here is derived from an EMBL/GenBank/DDBJ whole genome shotgun (WGS) entry which is preliminary data.</text>
</comment>
<organism evidence="2 3">
    <name type="scientific">Pristionchus fissidentatus</name>
    <dbReference type="NCBI Taxonomy" id="1538716"/>
    <lineage>
        <taxon>Eukaryota</taxon>
        <taxon>Metazoa</taxon>
        <taxon>Ecdysozoa</taxon>
        <taxon>Nematoda</taxon>
        <taxon>Chromadorea</taxon>
        <taxon>Rhabditida</taxon>
        <taxon>Rhabditina</taxon>
        <taxon>Diplogasteromorpha</taxon>
        <taxon>Diplogasteroidea</taxon>
        <taxon>Neodiplogasteridae</taxon>
        <taxon>Pristionchus</taxon>
    </lineage>
</organism>
<dbReference type="Pfam" id="PF03372">
    <property type="entry name" value="Exo_endo_phos"/>
    <property type="match status" value="1"/>
</dbReference>
<accession>A0AAV5WSD6</accession>
<gene>
    <name evidence="2" type="ORF">PFISCL1PPCAC_25274</name>
</gene>
<dbReference type="InterPro" id="IPR005135">
    <property type="entry name" value="Endo/exonuclease/phosphatase"/>
</dbReference>
<dbReference type="Gene3D" id="3.60.10.10">
    <property type="entry name" value="Endonuclease/exonuclease/phosphatase"/>
    <property type="match status" value="1"/>
</dbReference>
<protein>
    <recommendedName>
        <fullName evidence="1">Endonuclease/exonuclease/phosphatase domain-containing protein</fullName>
    </recommendedName>
</protein>
<dbReference type="GO" id="GO:0003824">
    <property type="term" value="F:catalytic activity"/>
    <property type="evidence" value="ECO:0007669"/>
    <property type="project" value="InterPro"/>
</dbReference>
<dbReference type="Proteomes" id="UP001432322">
    <property type="component" value="Unassembled WGS sequence"/>
</dbReference>
<reference evidence="2" key="1">
    <citation type="submission" date="2023-10" db="EMBL/GenBank/DDBJ databases">
        <title>Genome assembly of Pristionchus species.</title>
        <authorList>
            <person name="Yoshida K."/>
            <person name="Sommer R.J."/>
        </authorList>
    </citation>
    <scope>NUCLEOTIDE SEQUENCE</scope>
    <source>
        <strain evidence="2">RS5133</strain>
    </source>
</reference>
<dbReference type="SUPFAM" id="SSF56219">
    <property type="entry name" value="DNase I-like"/>
    <property type="match status" value="1"/>
</dbReference>
<evidence type="ECO:0000259" key="1">
    <source>
        <dbReference type="Pfam" id="PF03372"/>
    </source>
</evidence>
<name>A0AAV5WSD6_9BILA</name>
<sequence>MPYQIANSDNIPVIVAGDFNVPSDEDWTVNNRAQHFGLAVQWPVTMLLKSTGMMDSFRVVHPDPITDPGITWSVFTGEENAVHEVMDRIDFIFYKGTIKPKSSVSY</sequence>
<evidence type="ECO:0000313" key="3">
    <source>
        <dbReference type="Proteomes" id="UP001432322"/>
    </source>
</evidence>